<gene>
    <name evidence="2" type="primary">ZMYM1_70</name>
    <name evidence="2" type="ORF">CDAR_93521</name>
</gene>
<comment type="caution">
    <text evidence="2">The sequence shown here is derived from an EMBL/GenBank/DDBJ whole genome shotgun (WGS) entry which is preliminary data.</text>
</comment>
<evidence type="ECO:0000259" key="1">
    <source>
        <dbReference type="Pfam" id="PF14291"/>
    </source>
</evidence>
<dbReference type="PANTHER" id="PTHR45749">
    <property type="match status" value="1"/>
</dbReference>
<dbReference type="Pfam" id="PF14291">
    <property type="entry name" value="DUF4371"/>
    <property type="match status" value="1"/>
</dbReference>
<feature type="domain" description="DUF4371" evidence="1">
    <location>
        <begin position="28"/>
        <end position="179"/>
    </location>
</feature>
<reference evidence="2 3" key="1">
    <citation type="submission" date="2021-06" db="EMBL/GenBank/DDBJ databases">
        <title>Caerostris darwini draft genome.</title>
        <authorList>
            <person name="Kono N."/>
            <person name="Arakawa K."/>
        </authorList>
    </citation>
    <scope>NUCLEOTIDE SEQUENCE [LARGE SCALE GENOMIC DNA]</scope>
</reference>
<sequence>MQVPTSTTQLEAMQHVVCEDTAVALTQKQGLPFRGDNEKFGTPNNGNYFGLLELVANCDQFLRNHIDRYVNTGSGKSSYLSKTICEEFIQLMENKVKDTIVTEVKKAGYFSFSVDSTPDISHTDQLTLIIRYVSPEDGLPTERFLTFLELKDHSGESIADTVFNYITTELKIDLKKMPGTIL</sequence>
<proteinExistence type="predicted"/>
<protein>
    <submittedName>
        <fullName evidence="2">Zinc finger MYM-type protein 1</fullName>
    </submittedName>
</protein>
<dbReference type="PANTHER" id="PTHR45749:SF23">
    <property type="entry name" value="ZINC FINGER MYM-TYPE PROTEIN 1-LIKE"/>
    <property type="match status" value="1"/>
</dbReference>
<dbReference type="InterPro" id="IPR025398">
    <property type="entry name" value="DUF4371"/>
</dbReference>
<organism evidence="2 3">
    <name type="scientific">Caerostris darwini</name>
    <dbReference type="NCBI Taxonomy" id="1538125"/>
    <lineage>
        <taxon>Eukaryota</taxon>
        <taxon>Metazoa</taxon>
        <taxon>Ecdysozoa</taxon>
        <taxon>Arthropoda</taxon>
        <taxon>Chelicerata</taxon>
        <taxon>Arachnida</taxon>
        <taxon>Araneae</taxon>
        <taxon>Araneomorphae</taxon>
        <taxon>Entelegynae</taxon>
        <taxon>Araneoidea</taxon>
        <taxon>Araneidae</taxon>
        <taxon>Caerostris</taxon>
    </lineage>
</organism>
<dbReference type="AlphaFoldDB" id="A0AAV4T0K1"/>
<keyword evidence="3" id="KW-1185">Reference proteome</keyword>
<evidence type="ECO:0000313" key="3">
    <source>
        <dbReference type="Proteomes" id="UP001054837"/>
    </source>
</evidence>
<dbReference type="Proteomes" id="UP001054837">
    <property type="component" value="Unassembled WGS sequence"/>
</dbReference>
<accession>A0AAV4T0K1</accession>
<evidence type="ECO:0000313" key="2">
    <source>
        <dbReference type="EMBL" id="GIY39142.1"/>
    </source>
</evidence>
<name>A0AAV4T0K1_9ARAC</name>
<dbReference type="EMBL" id="BPLQ01008745">
    <property type="protein sequence ID" value="GIY39142.1"/>
    <property type="molecule type" value="Genomic_DNA"/>
</dbReference>